<dbReference type="InterPro" id="IPR036390">
    <property type="entry name" value="WH_DNA-bd_sf"/>
</dbReference>
<gene>
    <name evidence="2" type="ORF">ACFQS3_11430</name>
</gene>
<evidence type="ECO:0000259" key="1">
    <source>
        <dbReference type="PROSITE" id="PS50995"/>
    </source>
</evidence>
<dbReference type="PROSITE" id="PS50995">
    <property type="entry name" value="HTH_MARR_2"/>
    <property type="match status" value="1"/>
</dbReference>
<sequence length="168" mass="18579">MSQRRGRTALTRTELDSWRVFVETTEDLRATLAGRLQSESGISAGDYRVLLELSEAPGRRLRSSHLADAIGWERSRLSHHLGRMEKRGLIRREAAAGDNRGAEAVLTNEGRDALRRSSVPHFHAIRELFLDALTPAQLAAARDVAETLRDHLAALERPGVSRAALGPE</sequence>
<dbReference type="PRINTS" id="PR00598">
    <property type="entry name" value="HTHMARR"/>
</dbReference>
<dbReference type="SMART" id="SM00347">
    <property type="entry name" value="HTH_MARR"/>
    <property type="match status" value="1"/>
</dbReference>
<protein>
    <submittedName>
        <fullName evidence="2">MarR family winged helix-turn-helix transcriptional regulator</fullName>
    </submittedName>
</protein>
<feature type="domain" description="HTH marR-type" evidence="1">
    <location>
        <begin position="1"/>
        <end position="150"/>
    </location>
</feature>
<dbReference type="RefSeq" id="WP_382350017.1">
    <property type="nucleotide sequence ID" value="NZ_JBHMBP010000002.1"/>
</dbReference>
<dbReference type="Gene3D" id="1.10.10.10">
    <property type="entry name" value="Winged helix-like DNA-binding domain superfamily/Winged helix DNA-binding domain"/>
    <property type="match status" value="1"/>
</dbReference>
<comment type="caution">
    <text evidence="2">The sequence shown here is derived from an EMBL/GenBank/DDBJ whole genome shotgun (WGS) entry which is preliminary data.</text>
</comment>
<keyword evidence="3" id="KW-1185">Reference proteome</keyword>
<reference evidence="3" key="1">
    <citation type="journal article" date="2019" name="Int. J. Syst. Evol. Microbiol.">
        <title>The Global Catalogue of Microorganisms (GCM) 10K type strain sequencing project: providing services to taxonomists for standard genome sequencing and annotation.</title>
        <authorList>
            <consortium name="The Broad Institute Genomics Platform"/>
            <consortium name="The Broad Institute Genome Sequencing Center for Infectious Disease"/>
            <person name="Wu L."/>
            <person name="Ma J."/>
        </authorList>
    </citation>
    <scope>NUCLEOTIDE SEQUENCE [LARGE SCALE GENOMIC DNA]</scope>
    <source>
        <strain evidence="3">KACC 12634</strain>
    </source>
</reference>
<evidence type="ECO:0000313" key="2">
    <source>
        <dbReference type="EMBL" id="MFC6957807.1"/>
    </source>
</evidence>
<dbReference type="Pfam" id="PF12802">
    <property type="entry name" value="MarR_2"/>
    <property type="match status" value="1"/>
</dbReference>
<dbReference type="InterPro" id="IPR036388">
    <property type="entry name" value="WH-like_DNA-bd_sf"/>
</dbReference>
<dbReference type="InterPro" id="IPR039422">
    <property type="entry name" value="MarR/SlyA-like"/>
</dbReference>
<dbReference type="PANTHER" id="PTHR33164">
    <property type="entry name" value="TRANSCRIPTIONAL REGULATOR, MARR FAMILY"/>
    <property type="match status" value="1"/>
</dbReference>
<dbReference type="EMBL" id="JBHSYS010000002">
    <property type="protein sequence ID" value="MFC6957807.1"/>
    <property type="molecule type" value="Genomic_DNA"/>
</dbReference>
<dbReference type="InterPro" id="IPR000835">
    <property type="entry name" value="HTH_MarR-typ"/>
</dbReference>
<dbReference type="SUPFAM" id="SSF46785">
    <property type="entry name" value="Winged helix' DNA-binding domain"/>
    <property type="match status" value="1"/>
</dbReference>
<dbReference type="PANTHER" id="PTHR33164:SF99">
    <property type="entry name" value="MARR FAMILY REGULATORY PROTEIN"/>
    <property type="match status" value="1"/>
</dbReference>
<name>A0ABW2D631_9ACTN</name>
<organism evidence="2 3">
    <name type="scientific">Glycomyces mayteni</name>
    <dbReference type="NCBI Taxonomy" id="543887"/>
    <lineage>
        <taxon>Bacteria</taxon>
        <taxon>Bacillati</taxon>
        <taxon>Actinomycetota</taxon>
        <taxon>Actinomycetes</taxon>
        <taxon>Glycomycetales</taxon>
        <taxon>Glycomycetaceae</taxon>
        <taxon>Glycomyces</taxon>
    </lineage>
</organism>
<evidence type="ECO:0000313" key="3">
    <source>
        <dbReference type="Proteomes" id="UP001596470"/>
    </source>
</evidence>
<dbReference type="Proteomes" id="UP001596470">
    <property type="component" value="Unassembled WGS sequence"/>
</dbReference>
<proteinExistence type="predicted"/>
<accession>A0ABW2D631</accession>